<accession>A0ABW5SN46</accession>
<comment type="caution">
    <text evidence="1">The sequence shown here is derived from an EMBL/GenBank/DDBJ whole genome shotgun (WGS) entry which is preliminary data.</text>
</comment>
<evidence type="ECO:0000313" key="2">
    <source>
        <dbReference type="Proteomes" id="UP001597540"/>
    </source>
</evidence>
<dbReference type="RefSeq" id="WP_379261702.1">
    <property type="nucleotide sequence ID" value="NZ_JBHUMJ010000002.1"/>
</dbReference>
<organism evidence="1 2">
    <name type="scientific">Paenibacillus shunpengii</name>
    <dbReference type="NCBI Taxonomy" id="2054424"/>
    <lineage>
        <taxon>Bacteria</taxon>
        <taxon>Bacillati</taxon>
        <taxon>Bacillota</taxon>
        <taxon>Bacilli</taxon>
        <taxon>Bacillales</taxon>
        <taxon>Paenibacillaceae</taxon>
        <taxon>Paenibacillus</taxon>
    </lineage>
</organism>
<dbReference type="Proteomes" id="UP001597540">
    <property type="component" value="Unassembled WGS sequence"/>
</dbReference>
<keyword evidence="2" id="KW-1185">Reference proteome</keyword>
<gene>
    <name evidence="1" type="ORF">ACFSVM_09540</name>
</gene>
<protein>
    <submittedName>
        <fullName evidence="1">Uncharacterized protein</fullName>
    </submittedName>
</protein>
<reference evidence="2" key="1">
    <citation type="journal article" date="2019" name="Int. J. Syst. Evol. Microbiol.">
        <title>The Global Catalogue of Microorganisms (GCM) 10K type strain sequencing project: providing services to taxonomists for standard genome sequencing and annotation.</title>
        <authorList>
            <consortium name="The Broad Institute Genomics Platform"/>
            <consortium name="The Broad Institute Genome Sequencing Center for Infectious Disease"/>
            <person name="Wu L."/>
            <person name="Ma J."/>
        </authorList>
    </citation>
    <scope>NUCLEOTIDE SEQUENCE [LARGE SCALE GENOMIC DNA]</scope>
    <source>
        <strain evidence="2">KCTC 33849</strain>
    </source>
</reference>
<name>A0ABW5SN46_9BACL</name>
<sequence length="45" mass="5064">MIRTNLKQYQEYQQNNTFGSKGLSPGFLVNLGLSIKAAIADQYEL</sequence>
<proteinExistence type="predicted"/>
<dbReference type="EMBL" id="JBHUMJ010000002">
    <property type="protein sequence ID" value="MFD2700714.1"/>
    <property type="molecule type" value="Genomic_DNA"/>
</dbReference>
<evidence type="ECO:0000313" key="1">
    <source>
        <dbReference type="EMBL" id="MFD2700714.1"/>
    </source>
</evidence>